<keyword evidence="7" id="KW-0539">Nucleus</keyword>
<dbReference type="PANTHER" id="PTHR22930:SF269">
    <property type="entry name" value="NUCLEASE HARBI1-LIKE PROTEIN"/>
    <property type="match status" value="1"/>
</dbReference>
<evidence type="ECO:0000313" key="11">
    <source>
        <dbReference type="Proteomes" id="UP001221898"/>
    </source>
</evidence>
<dbReference type="InterPro" id="IPR045249">
    <property type="entry name" value="HARBI1-like"/>
</dbReference>
<comment type="caution">
    <text evidence="10">The sequence shown here is derived from an EMBL/GenBank/DDBJ whole genome shotgun (WGS) entry which is preliminary data.</text>
</comment>
<keyword evidence="11" id="KW-1185">Reference proteome</keyword>
<evidence type="ECO:0000256" key="1">
    <source>
        <dbReference type="ARBA" id="ARBA00001968"/>
    </source>
</evidence>
<dbReference type="GO" id="GO:0046872">
    <property type="term" value="F:metal ion binding"/>
    <property type="evidence" value="ECO:0007669"/>
    <property type="project" value="UniProtKB-KW"/>
</dbReference>
<dbReference type="GO" id="GO:0005634">
    <property type="term" value="C:nucleus"/>
    <property type="evidence" value="ECO:0007669"/>
    <property type="project" value="UniProtKB-SubCell"/>
</dbReference>
<comment type="cofactor">
    <cofactor evidence="1">
        <name>a divalent metal cation</name>
        <dbReference type="ChEBI" id="CHEBI:60240"/>
    </cofactor>
</comment>
<gene>
    <name evidence="10" type="ORF">AAFF_G00169700</name>
</gene>
<dbReference type="Pfam" id="PF13359">
    <property type="entry name" value="DDE_Tnp_4"/>
    <property type="match status" value="1"/>
</dbReference>
<name>A0AAD7RLY1_9TELE</name>
<evidence type="ECO:0000256" key="6">
    <source>
        <dbReference type="ARBA" id="ARBA00022801"/>
    </source>
</evidence>
<evidence type="ECO:0000256" key="3">
    <source>
        <dbReference type="ARBA" id="ARBA00006958"/>
    </source>
</evidence>
<feature type="domain" description="DDE Tnp4" evidence="8">
    <location>
        <begin position="198"/>
        <end position="340"/>
    </location>
</feature>
<evidence type="ECO:0000256" key="4">
    <source>
        <dbReference type="ARBA" id="ARBA00022722"/>
    </source>
</evidence>
<dbReference type="InterPro" id="IPR027806">
    <property type="entry name" value="HARBI1_dom"/>
</dbReference>
<evidence type="ECO:0000313" key="10">
    <source>
        <dbReference type="EMBL" id="KAJ8386500.1"/>
    </source>
</evidence>
<evidence type="ECO:0000256" key="5">
    <source>
        <dbReference type="ARBA" id="ARBA00022723"/>
    </source>
</evidence>
<dbReference type="Proteomes" id="UP001221898">
    <property type="component" value="Unassembled WGS sequence"/>
</dbReference>
<comment type="similarity">
    <text evidence="3">Belongs to the HARBI1 family.</text>
</comment>
<comment type="subcellular location">
    <subcellularLocation>
        <location evidence="2">Nucleus</location>
    </subcellularLocation>
</comment>
<evidence type="ECO:0000256" key="7">
    <source>
        <dbReference type="ARBA" id="ARBA00023242"/>
    </source>
</evidence>
<evidence type="ECO:0000256" key="2">
    <source>
        <dbReference type="ARBA" id="ARBA00004123"/>
    </source>
</evidence>
<dbReference type="AlphaFoldDB" id="A0AAD7RLY1"/>
<accession>A0AAD7RLY1</accession>
<keyword evidence="5" id="KW-0479">Metal-binding</keyword>
<dbReference type="GO" id="GO:0016787">
    <property type="term" value="F:hydrolase activity"/>
    <property type="evidence" value="ECO:0007669"/>
    <property type="project" value="UniProtKB-KW"/>
</dbReference>
<feature type="domain" description="DUF8040" evidence="9">
    <location>
        <begin position="59"/>
        <end position="147"/>
    </location>
</feature>
<protein>
    <recommendedName>
        <fullName evidence="12">DDE Tnp4 domain-containing protein</fullName>
    </recommendedName>
</protein>
<dbReference type="GO" id="GO:0004518">
    <property type="term" value="F:nuclease activity"/>
    <property type="evidence" value="ECO:0007669"/>
    <property type="project" value="UniProtKB-KW"/>
</dbReference>
<dbReference type="EMBL" id="JAINUG010000227">
    <property type="protein sequence ID" value="KAJ8386500.1"/>
    <property type="molecule type" value="Genomic_DNA"/>
</dbReference>
<evidence type="ECO:0000259" key="9">
    <source>
        <dbReference type="Pfam" id="PF26138"/>
    </source>
</evidence>
<dbReference type="InterPro" id="IPR058353">
    <property type="entry name" value="DUF8040"/>
</dbReference>
<proteinExistence type="inferred from homology"/>
<sequence length="431" mass="48192">MDRRKILNALKQNLIVYAVLEDQLWQHYTEIHGRRRKRRWCVRPLHMSRSDEGGYSLLVREMRSMDEEMHFKYFRMSPHRFSDLLQRLQPYIVHQSTHNSPITTAERLAVALKILASGSSQQSVSESYRMGVTTVSCILSEVCQAIWQALQSEFVCSPTCEQWPDIAEEFWRLWNFPNCVGAIDGKHVQIKAPPGGGSAPSLVLMAMCDAHYKFTMLDVGSYGLESDGGVFQESPFGKQLLKGGLNFPPPAYLPGTNIKIPHVIVGDAAFPLHVNLMKPFQGSDPEEGPRLYNCRHSRARRAIENSFGILAARWRILGRPVEFHPRKVVDVVKACVALHNYLICTDATNAPTARYNPPNLSDSITASGEMQDGEWRGQVAGDTGLIDPGPLSTARASGAAVGVRRDLMGFFQTPEGMVPWQDAVLRCGELN</sequence>
<dbReference type="PANTHER" id="PTHR22930">
    <property type="match status" value="1"/>
</dbReference>
<keyword evidence="4" id="KW-0540">Nuclease</keyword>
<evidence type="ECO:0000259" key="8">
    <source>
        <dbReference type="Pfam" id="PF13359"/>
    </source>
</evidence>
<evidence type="ECO:0008006" key="12">
    <source>
        <dbReference type="Google" id="ProtNLM"/>
    </source>
</evidence>
<keyword evidence="6" id="KW-0378">Hydrolase</keyword>
<reference evidence="10" key="1">
    <citation type="journal article" date="2023" name="Science">
        <title>Genome structures resolve the early diversification of teleost fishes.</title>
        <authorList>
            <person name="Parey E."/>
            <person name="Louis A."/>
            <person name="Montfort J."/>
            <person name="Bouchez O."/>
            <person name="Roques C."/>
            <person name="Iampietro C."/>
            <person name="Lluch J."/>
            <person name="Castinel A."/>
            <person name="Donnadieu C."/>
            <person name="Desvignes T."/>
            <person name="Floi Bucao C."/>
            <person name="Jouanno E."/>
            <person name="Wen M."/>
            <person name="Mejri S."/>
            <person name="Dirks R."/>
            <person name="Jansen H."/>
            <person name="Henkel C."/>
            <person name="Chen W.J."/>
            <person name="Zahm M."/>
            <person name="Cabau C."/>
            <person name="Klopp C."/>
            <person name="Thompson A.W."/>
            <person name="Robinson-Rechavi M."/>
            <person name="Braasch I."/>
            <person name="Lecointre G."/>
            <person name="Bobe J."/>
            <person name="Postlethwait J.H."/>
            <person name="Berthelot C."/>
            <person name="Roest Crollius H."/>
            <person name="Guiguen Y."/>
        </authorList>
    </citation>
    <scope>NUCLEOTIDE SEQUENCE</scope>
    <source>
        <strain evidence="10">NC1722</strain>
    </source>
</reference>
<dbReference type="Pfam" id="PF26138">
    <property type="entry name" value="DUF8040"/>
    <property type="match status" value="1"/>
</dbReference>
<organism evidence="10 11">
    <name type="scientific">Aldrovandia affinis</name>
    <dbReference type="NCBI Taxonomy" id="143900"/>
    <lineage>
        <taxon>Eukaryota</taxon>
        <taxon>Metazoa</taxon>
        <taxon>Chordata</taxon>
        <taxon>Craniata</taxon>
        <taxon>Vertebrata</taxon>
        <taxon>Euteleostomi</taxon>
        <taxon>Actinopterygii</taxon>
        <taxon>Neopterygii</taxon>
        <taxon>Teleostei</taxon>
        <taxon>Notacanthiformes</taxon>
        <taxon>Halosauridae</taxon>
        <taxon>Aldrovandia</taxon>
    </lineage>
</organism>